<dbReference type="InterPro" id="IPR017459">
    <property type="entry name" value="Glycosyl_Trfase_fam3_N_dom"/>
</dbReference>
<comment type="caution">
    <text evidence="12">The sequence shown here is derived from an EMBL/GenBank/DDBJ whole genome shotgun (WGS) entry which is preliminary data.</text>
</comment>
<evidence type="ECO:0000313" key="12">
    <source>
        <dbReference type="EMBL" id="TCL59180.1"/>
    </source>
</evidence>
<dbReference type="InterPro" id="IPR000053">
    <property type="entry name" value="Thymidine/pyrmidine_PPase"/>
</dbReference>
<dbReference type="Gene3D" id="1.20.970.10">
    <property type="entry name" value="Transferase, Pyrimidine Nucleoside Phosphorylase, Chain C"/>
    <property type="match status" value="1"/>
</dbReference>
<keyword evidence="8" id="KW-0808">Transferase</keyword>
<dbReference type="NCBIfam" id="NF004490">
    <property type="entry name" value="PRK05820.1"/>
    <property type="match status" value="1"/>
</dbReference>
<comment type="similarity">
    <text evidence="3">Belongs to the thymidine/pyrimidine-nucleoside phosphorylase family.</text>
</comment>
<dbReference type="RefSeq" id="WP_058966655.1">
    <property type="nucleotide sequence ID" value="NZ_CABKVM010000019.1"/>
</dbReference>
<dbReference type="SUPFAM" id="SSF54680">
    <property type="entry name" value="Pyrimidine nucleoside phosphorylase C-terminal domain"/>
    <property type="match status" value="1"/>
</dbReference>
<dbReference type="InterPro" id="IPR036566">
    <property type="entry name" value="PYNP-like_C_sf"/>
</dbReference>
<reference evidence="12 13" key="1">
    <citation type="submission" date="2019-03" db="EMBL/GenBank/DDBJ databases">
        <title>Genomic Encyclopedia of Type Strains, Phase IV (KMG-IV): sequencing the most valuable type-strain genomes for metagenomic binning, comparative biology and taxonomic classification.</title>
        <authorList>
            <person name="Goeker M."/>
        </authorList>
    </citation>
    <scope>NUCLEOTIDE SEQUENCE [LARGE SCALE GENOMIC DNA]</scope>
    <source>
        <strain evidence="12 13">DSM 100451</strain>
    </source>
</reference>
<dbReference type="InterPro" id="IPR013102">
    <property type="entry name" value="PYNP_C"/>
</dbReference>
<dbReference type="Pfam" id="PF00591">
    <property type="entry name" value="Glycos_transf_3"/>
    <property type="match status" value="1"/>
</dbReference>
<evidence type="ECO:0000256" key="9">
    <source>
        <dbReference type="ARBA" id="ARBA00048453"/>
    </source>
</evidence>
<dbReference type="GO" id="GO:0006213">
    <property type="term" value="P:pyrimidine nucleoside metabolic process"/>
    <property type="evidence" value="ECO:0007669"/>
    <property type="project" value="InterPro"/>
</dbReference>
<evidence type="ECO:0000256" key="10">
    <source>
        <dbReference type="ARBA" id="ARBA00048525"/>
    </source>
</evidence>
<evidence type="ECO:0000256" key="5">
    <source>
        <dbReference type="ARBA" id="ARBA00011889"/>
    </source>
</evidence>
<name>A0A4R1R1H2_9FIRM</name>
<dbReference type="PANTHER" id="PTHR10515:SF0">
    <property type="entry name" value="THYMIDINE PHOSPHORYLASE"/>
    <property type="match status" value="1"/>
</dbReference>
<dbReference type="GO" id="GO:0006206">
    <property type="term" value="P:pyrimidine nucleobase metabolic process"/>
    <property type="evidence" value="ECO:0007669"/>
    <property type="project" value="InterPro"/>
</dbReference>
<dbReference type="InterPro" id="IPR036320">
    <property type="entry name" value="Glycosyl_Trfase_fam3_N_dom_sf"/>
</dbReference>
<feature type="domain" description="Pyrimidine nucleoside phosphorylase C-terminal" evidence="11">
    <location>
        <begin position="344"/>
        <end position="418"/>
    </location>
</feature>
<dbReference type="Pfam" id="PF02885">
    <property type="entry name" value="Glycos_trans_3N"/>
    <property type="match status" value="1"/>
</dbReference>
<dbReference type="EMBL" id="SLUM01000006">
    <property type="protein sequence ID" value="TCL59180.1"/>
    <property type="molecule type" value="Genomic_DNA"/>
</dbReference>
<proteinExistence type="inferred from homology"/>
<dbReference type="PROSITE" id="PS00647">
    <property type="entry name" value="THYMID_PHOSPHORYLASE"/>
    <property type="match status" value="1"/>
</dbReference>
<keyword evidence="7" id="KW-0328">Glycosyltransferase</keyword>
<dbReference type="AlphaFoldDB" id="A0A4R1R1H2"/>
<evidence type="ECO:0000256" key="7">
    <source>
        <dbReference type="ARBA" id="ARBA00022676"/>
    </source>
</evidence>
<evidence type="ECO:0000259" key="11">
    <source>
        <dbReference type="SMART" id="SM00941"/>
    </source>
</evidence>
<dbReference type="SUPFAM" id="SSF52418">
    <property type="entry name" value="Nucleoside phosphorylase/phosphoribosyltransferase catalytic domain"/>
    <property type="match status" value="1"/>
</dbReference>
<comment type="function">
    <text evidence="2">Catalyzes phosphorolysis of the pyrimidine nucleosides uridine, thymidine and 2'-deoxyuridine with the formation of the corresponding pyrimidine base and ribose-1-phosphate.</text>
</comment>
<dbReference type="GO" id="GO:0004645">
    <property type="term" value="F:1,4-alpha-oligoglucan phosphorylase activity"/>
    <property type="evidence" value="ECO:0007669"/>
    <property type="project" value="InterPro"/>
</dbReference>
<dbReference type="STRING" id="1650663.GCA_001486665_03201"/>
<comment type="subunit">
    <text evidence="4">Homodimer.</text>
</comment>
<protein>
    <recommendedName>
        <fullName evidence="6">Pyrimidine-nucleoside phosphorylase</fullName>
        <ecNumber evidence="5">2.4.2.2</ecNumber>
    </recommendedName>
</protein>
<evidence type="ECO:0000256" key="1">
    <source>
        <dbReference type="ARBA" id="ARBA00001066"/>
    </source>
</evidence>
<evidence type="ECO:0000256" key="4">
    <source>
        <dbReference type="ARBA" id="ARBA00011738"/>
    </source>
</evidence>
<dbReference type="EC" id="2.4.2.2" evidence="5"/>
<comment type="catalytic activity">
    <reaction evidence="10">
        <text>thymidine + phosphate = 2-deoxy-alpha-D-ribose 1-phosphate + thymine</text>
        <dbReference type="Rhea" id="RHEA:16037"/>
        <dbReference type="ChEBI" id="CHEBI:17748"/>
        <dbReference type="ChEBI" id="CHEBI:17821"/>
        <dbReference type="ChEBI" id="CHEBI:43474"/>
        <dbReference type="ChEBI" id="CHEBI:57259"/>
        <dbReference type="EC" id="2.4.2.2"/>
    </reaction>
</comment>
<dbReference type="Proteomes" id="UP000295184">
    <property type="component" value="Unassembled WGS sequence"/>
</dbReference>
<dbReference type="SUPFAM" id="SSF47648">
    <property type="entry name" value="Nucleoside phosphorylase/phosphoribosyltransferase N-terminal domain"/>
    <property type="match status" value="1"/>
</dbReference>
<dbReference type="InterPro" id="IPR000312">
    <property type="entry name" value="Glycosyl_Trfase_fam3"/>
</dbReference>
<dbReference type="PIRSF" id="PIRSF000478">
    <property type="entry name" value="TP_PyNP"/>
    <property type="match status" value="1"/>
</dbReference>
<dbReference type="NCBIfam" id="NF004747">
    <property type="entry name" value="PRK06078.1"/>
    <property type="match status" value="1"/>
</dbReference>
<gene>
    <name evidence="12" type="ORF">EDD77_10694</name>
</gene>
<organism evidence="12 13">
    <name type="scientific">Allofournierella massiliensis</name>
    <dbReference type="NCBI Taxonomy" id="1650663"/>
    <lineage>
        <taxon>Bacteria</taxon>
        <taxon>Bacillati</taxon>
        <taxon>Bacillota</taxon>
        <taxon>Clostridia</taxon>
        <taxon>Eubacteriales</taxon>
        <taxon>Oscillospiraceae</taxon>
        <taxon>Allofournierella</taxon>
    </lineage>
</organism>
<evidence type="ECO:0000313" key="13">
    <source>
        <dbReference type="Proteomes" id="UP000295184"/>
    </source>
</evidence>
<evidence type="ECO:0000256" key="3">
    <source>
        <dbReference type="ARBA" id="ARBA00006915"/>
    </source>
</evidence>
<dbReference type="PANTHER" id="PTHR10515">
    <property type="entry name" value="THYMIDINE PHOSPHORYLASE"/>
    <property type="match status" value="1"/>
</dbReference>
<dbReference type="Pfam" id="PF07831">
    <property type="entry name" value="PYNP_C"/>
    <property type="match status" value="1"/>
</dbReference>
<dbReference type="InterPro" id="IPR035902">
    <property type="entry name" value="Nuc_phospho_transferase"/>
</dbReference>
<dbReference type="GO" id="GO:0005829">
    <property type="term" value="C:cytosol"/>
    <property type="evidence" value="ECO:0007669"/>
    <property type="project" value="TreeGrafter"/>
</dbReference>
<sequence>MRMFDIIAKKRDGGVLSREELEFAVMGFVNGQVPDYQMSALLMAIYLKGMTEKETAQLTDVMAHSGDMVDLSSISGIKADKHSTGGVGDKTTLVIAPIVAACGVKIAKMSGRGLGHTGGTVDKMEAVPGTQTAVDRERFFAQVNEIGISVIGQSGNLAPADKKMYALRDVTATIGCVPLIASSIMSKKLAAGSDCILLDVKTGNGAFMKTLDDSIELAKAMVSIGQHNGRKVAALITDMDTPLGHNIGNSLEVIESVEVLKGHGPADLTEVCYQLAANMLYLAGKGTLEGCRRMAEEAVASGAAYEKLKQMFAAQGGDVSVLDDPDKFQKAKFSRPLLAGESGYLVRMNTEMVGNASVGLGAGRITKEDVIDFAAGIVLHKKTGDKVEKGECLATLYADHEEKFDAAEEMFRAALTFGPAPEPVPALVMARVTEEGVERF</sequence>
<dbReference type="SMART" id="SM00941">
    <property type="entry name" value="PYNP_C"/>
    <property type="match status" value="1"/>
</dbReference>
<dbReference type="OrthoDB" id="9763887at2"/>
<dbReference type="InterPro" id="IPR017872">
    <property type="entry name" value="Pyrmidine_PPase_CS"/>
</dbReference>
<evidence type="ECO:0000256" key="6">
    <source>
        <dbReference type="ARBA" id="ARBA00014680"/>
    </source>
</evidence>
<dbReference type="Gene3D" id="3.90.1170.30">
    <property type="entry name" value="Pyrimidine nucleoside phosphorylase-like, C-terminal domain"/>
    <property type="match status" value="1"/>
</dbReference>
<accession>A0A4R1R1H2</accession>
<dbReference type="NCBIfam" id="TIGR02644">
    <property type="entry name" value="Y_phosphoryl"/>
    <property type="match status" value="1"/>
</dbReference>
<dbReference type="InterPro" id="IPR018090">
    <property type="entry name" value="Pyrmidine_PPas_bac/euk"/>
</dbReference>
<dbReference type="FunFam" id="3.40.1030.10:FF:000003">
    <property type="entry name" value="Pyrimidine-nucleoside phosphorylase"/>
    <property type="match status" value="1"/>
</dbReference>
<evidence type="ECO:0000256" key="8">
    <source>
        <dbReference type="ARBA" id="ARBA00022679"/>
    </source>
</evidence>
<comment type="catalytic activity">
    <reaction evidence="9">
        <text>uridine + phosphate = alpha-D-ribose 1-phosphate + uracil</text>
        <dbReference type="Rhea" id="RHEA:24388"/>
        <dbReference type="ChEBI" id="CHEBI:16704"/>
        <dbReference type="ChEBI" id="CHEBI:17568"/>
        <dbReference type="ChEBI" id="CHEBI:43474"/>
        <dbReference type="ChEBI" id="CHEBI:57720"/>
        <dbReference type="EC" id="2.4.2.2"/>
    </reaction>
</comment>
<comment type="catalytic activity">
    <reaction evidence="1">
        <text>2'-deoxyuridine + phosphate = 2-deoxy-alpha-D-ribose 1-phosphate + uracil</text>
        <dbReference type="Rhea" id="RHEA:22824"/>
        <dbReference type="ChEBI" id="CHEBI:16450"/>
        <dbReference type="ChEBI" id="CHEBI:17568"/>
        <dbReference type="ChEBI" id="CHEBI:43474"/>
        <dbReference type="ChEBI" id="CHEBI:57259"/>
        <dbReference type="EC" id="2.4.2.2"/>
    </reaction>
</comment>
<evidence type="ECO:0000256" key="2">
    <source>
        <dbReference type="ARBA" id="ARBA00003877"/>
    </source>
</evidence>
<dbReference type="GO" id="GO:0009032">
    <property type="term" value="F:thymidine phosphorylase activity"/>
    <property type="evidence" value="ECO:0007669"/>
    <property type="project" value="TreeGrafter"/>
</dbReference>
<dbReference type="Gene3D" id="3.40.1030.10">
    <property type="entry name" value="Nucleoside phosphorylase/phosphoribosyltransferase catalytic domain"/>
    <property type="match status" value="1"/>
</dbReference>